<sequence>MSGTISPIAVSNPEIPTEKPKVPSVPTPAQRPGGPLPTNIPPPDLQQVDEGVSRPLTTILEWIAWCVFALCVGGVLIVAAQMAIKHKNGEAGAHMTGLGWVMTACAVAGSASAIIGGVLG</sequence>
<evidence type="ECO:0008006" key="5">
    <source>
        <dbReference type="Google" id="ProtNLM"/>
    </source>
</evidence>
<evidence type="ECO:0000313" key="4">
    <source>
        <dbReference type="Proteomes" id="UP001501231"/>
    </source>
</evidence>
<dbReference type="Proteomes" id="UP001501231">
    <property type="component" value="Unassembled WGS sequence"/>
</dbReference>
<reference evidence="3 4" key="1">
    <citation type="journal article" date="2019" name="Int. J. Syst. Evol. Microbiol.">
        <title>The Global Catalogue of Microorganisms (GCM) 10K type strain sequencing project: providing services to taxonomists for standard genome sequencing and annotation.</title>
        <authorList>
            <consortium name="The Broad Institute Genomics Platform"/>
            <consortium name="The Broad Institute Genome Sequencing Center for Infectious Disease"/>
            <person name="Wu L."/>
            <person name="Ma J."/>
        </authorList>
    </citation>
    <scope>NUCLEOTIDE SEQUENCE [LARGE SCALE GENOMIC DNA]</scope>
    <source>
        <strain evidence="3 4">JCM 3325</strain>
    </source>
</reference>
<organism evidence="3 4">
    <name type="scientific">Actinomadura vinacea</name>
    <dbReference type="NCBI Taxonomy" id="115336"/>
    <lineage>
        <taxon>Bacteria</taxon>
        <taxon>Bacillati</taxon>
        <taxon>Actinomycetota</taxon>
        <taxon>Actinomycetes</taxon>
        <taxon>Streptosporangiales</taxon>
        <taxon>Thermomonosporaceae</taxon>
        <taxon>Actinomadura</taxon>
    </lineage>
</organism>
<dbReference type="EMBL" id="BAAARW010000016">
    <property type="protein sequence ID" value="GAA2427063.1"/>
    <property type="molecule type" value="Genomic_DNA"/>
</dbReference>
<protein>
    <recommendedName>
        <fullName evidence="5">Conjugal transfer protein TrbC</fullName>
    </recommendedName>
</protein>
<proteinExistence type="predicted"/>
<gene>
    <name evidence="3" type="ORF">GCM10010191_44770</name>
</gene>
<feature type="transmembrane region" description="Helical" evidence="2">
    <location>
        <begin position="62"/>
        <end position="84"/>
    </location>
</feature>
<evidence type="ECO:0000313" key="3">
    <source>
        <dbReference type="EMBL" id="GAA2427063.1"/>
    </source>
</evidence>
<feature type="compositionally biased region" description="Pro residues" evidence="1">
    <location>
        <begin position="34"/>
        <end position="43"/>
    </location>
</feature>
<keyword evidence="2" id="KW-0472">Membrane</keyword>
<feature type="region of interest" description="Disordered" evidence="1">
    <location>
        <begin position="1"/>
        <end position="43"/>
    </location>
</feature>
<accession>A0ABN3JCK6</accession>
<comment type="caution">
    <text evidence="3">The sequence shown here is derived from an EMBL/GenBank/DDBJ whole genome shotgun (WGS) entry which is preliminary data.</text>
</comment>
<dbReference type="RefSeq" id="WP_344591314.1">
    <property type="nucleotide sequence ID" value="NZ_BAAARW010000016.1"/>
</dbReference>
<feature type="transmembrane region" description="Helical" evidence="2">
    <location>
        <begin position="96"/>
        <end position="119"/>
    </location>
</feature>
<evidence type="ECO:0000256" key="1">
    <source>
        <dbReference type="SAM" id="MobiDB-lite"/>
    </source>
</evidence>
<keyword evidence="4" id="KW-1185">Reference proteome</keyword>
<evidence type="ECO:0000256" key="2">
    <source>
        <dbReference type="SAM" id="Phobius"/>
    </source>
</evidence>
<name>A0ABN3JCK6_9ACTN</name>
<keyword evidence="2" id="KW-1133">Transmembrane helix</keyword>
<keyword evidence="2" id="KW-0812">Transmembrane</keyword>